<feature type="domain" description="HTH myb-type" evidence="6">
    <location>
        <begin position="61"/>
        <end position="108"/>
    </location>
</feature>
<feature type="domain" description="Myb-like" evidence="5">
    <location>
        <begin position="54"/>
        <end position="104"/>
    </location>
</feature>
<dbReference type="PANTHER" id="PTHR46621:SF1">
    <property type="entry name" value="SNRNA-ACTIVATING PROTEIN COMPLEX SUBUNIT 4"/>
    <property type="match status" value="1"/>
</dbReference>
<evidence type="ECO:0000256" key="2">
    <source>
        <dbReference type="ARBA" id="ARBA00023125"/>
    </source>
</evidence>
<dbReference type="PROSITE" id="PS50090">
    <property type="entry name" value="MYB_LIKE"/>
    <property type="match status" value="2"/>
</dbReference>
<evidence type="ECO:0000256" key="4">
    <source>
        <dbReference type="ARBA" id="ARBA00023242"/>
    </source>
</evidence>
<dbReference type="CDD" id="cd00167">
    <property type="entry name" value="SANT"/>
    <property type="match status" value="2"/>
</dbReference>
<gene>
    <name evidence="7" type="ORF">M9Y10_026694</name>
</gene>
<evidence type="ECO:0008006" key="9">
    <source>
        <dbReference type="Google" id="ProtNLM"/>
    </source>
</evidence>
<dbReference type="InterPro" id="IPR001005">
    <property type="entry name" value="SANT/Myb"/>
</dbReference>
<dbReference type="PANTHER" id="PTHR46621">
    <property type="entry name" value="SNRNA-ACTIVATING PROTEIN COMPLEX SUBUNIT 4"/>
    <property type="match status" value="1"/>
</dbReference>
<evidence type="ECO:0000313" key="7">
    <source>
        <dbReference type="EMBL" id="KAK8841747.1"/>
    </source>
</evidence>
<dbReference type="PROSITE" id="PS51294">
    <property type="entry name" value="HTH_MYB"/>
    <property type="match status" value="2"/>
</dbReference>
<dbReference type="Proteomes" id="UP001470230">
    <property type="component" value="Unassembled WGS sequence"/>
</dbReference>
<evidence type="ECO:0000256" key="3">
    <source>
        <dbReference type="ARBA" id="ARBA00023163"/>
    </source>
</evidence>
<keyword evidence="3" id="KW-0804">Transcription</keyword>
<keyword evidence="4" id="KW-0539">Nucleus</keyword>
<protein>
    <recommendedName>
        <fullName evidence="9">Myb-like DNA-binding domain containing protein</fullName>
    </recommendedName>
</protein>
<dbReference type="SUPFAM" id="SSF46689">
    <property type="entry name" value="Homeodomain-like"/>
    <property type="match status" value="1"/>
</dbReference>
<feature type="domain" description="HTH myb-type" evidence="6">
    <location>
        <begin position="1"/>
        <end position="57"/>
    </location>
</feature>
<dbReference type="Gene3D" id="1.10.10.60">
    <property type="entry name" value="Homeodomain-like"/>
    <property type="match status" value="2"/>
</dbReference>
<evidence type="ECO:0000256" key="1">
    <source>
        <dbReference type="ARBA" id="ARBA00023015"/>
    </source>
</evidence>
<keyword evidence="8" id="KW-1185">Reference proteome</keyword>
<keyword evidence="1" id="KW-0805">Transcription regulation</keyword>
<dbReference type="Pfam" id="PF00249">
    <property type="entry name" value="Myb_DNA-binding"/>
    <property type="match status" value="2"/>
</dbReference>
<evidence type="ECO:0000259" key="5">
    <source>
        <dbReference type="PROSITE" id="PS50090"/>
    </source>
</evidence>
<sequence>MKAKRSKRFPFTEHENYIIKHFVKMYGEDWDRISRNLPGRTPKQIHDRYVNYLRDGLINAPWSAQEDEVLMRMYDVIGPKWSKMMVNLPGRSGNDIKNRWHKHLYKNYTKNASNDDNSSTMGFEDFFDESISFQNSDEPKLITENIVNDAQYNGKSGECLNDKSGIAHNNQTNLNYGVSFSSDDLKSQKNLGNQLKMQNKDIGNNILSEEKINSTKNSQNAKKSQNQNLNSIRLVNKFDVYGNSILKNENNSSECNNSNNPIFKSELELHDIIEEINYPKIDFPWI</sequence>
<comment type="caution">
    <text evidence="7">The sequence shown here is derived from an EMBL/GenBank/DDBJ whole genome shotgun (WGS) entry which is preliminary data.</text>
</comment>
<accession>A0ABR2H689</accession>
<dbReference type="InterPro" id="IPR051575">
    <property type="entry name" value="Myb-like_DNA-bd"/>
</dbReference>
<dbReference type="InterPro" id="IPR009057">
    <property type="entry name" value="Homeodomain-like_sf"/>
</dbReference>
<proteinExistence type="predicted"/>
<evidence type="ECO:0000313" key="8">
    <source>
        <dbReference type="Proteomes" id="UP001470230"/>
    </source>
</evidence>
<dbReference type="EMBL" id="JAPFFF010000040">
    <property type="protein sequence ID" value="KAK8841747.1"/>
    <property type="molecule type" value="Genomic_DNA"/>
</dbReference>
<feature type="domain" description="Myb-like" evidence="5">
    <location>
        <begin position="3"/>
        <end position="53"/>
    </location>
</feature>
<reference evidence="7 8" key="1">
    <citation type="submission" date="2024-04" db="EMBL/GenBank/DDBJ databases">
        <title>Tritrichomonas musculus Genome.</title>
        <authorList>
            <person name="Alves-Ferreira E."/>
            <person name="Grigg M."/>
            <person name="Lorenzi H."/>
            <person name="Galac M."/>
        </authorList>
    </citation>
    <scope>NUCLEOTIDE SEQUENCE [LARGE SCALE GENOMIC DNA]</scope>
    <source>
        <strain evidence="7 8">EAF2021</strain>
    </source>
</reference>
<dbReference type="InterPro" id="IPR017930">
    <property type="entry name" value="Myb_dom"/>
</dbReference>
<dbReference type="SMART" id="SM00717">
    <property type="entry name" value="SANT"/>
    <property type="match status" value="2"/>
</dbReference>
<name>A0ABR2H689_9EUKA</name>
<keyword evidence="2" id="KW-0238">DNA-binding</keyword>
<evidence type="ECO:0000259" key="6">
    <source>
        <dbReference type="PROSITE" id="PS51294"/>
    </source>
</evidence>
<organism evidence="7 8">
    <name type="scientific">Tritrichomonas musculus</name>
    <dbReference type="NCBI Taxonomy" id="1915356"/>
    <lineage>
        <taxon>Eukaryota</taxon>
        <taxon>Metamonada</taxon>
        <taxon>Parabasalia</taxon>
        <taxon>Tritrichomonadida</taxon>
        <taxon>Tritrichomonadidae</taxon>
        <taxon>Tritrichomonas</taxon>
    </lineage>
</organism>